<feature type="region of interest" description="Disordered" evidence="6">
    <location>
        <begin position="87"/>
        <end position="115"/>
    </location>
</feature>
<keyword evidence="3" id="KW-0677">Repeat</keyword>
<dbReference type="InterPro" id="IPR038753">
    <property type="entry name" value="NFKBIL1"/>
</dbReference>
<evidence type="ECO:0000256" key="2">
    <source>
        <dbReference type="ARBA" id="ARBA00022553"/>
    </source>
</evidence>
<keyword evidence="8" id="KW-1185">Reference proteome</keyword>
<organism evidence="9">
    <name type="scientific">Taenia asiatica</name>
    <name type="common">Asian tapeworm</name>
    <dbReference type="NCBI Taxonomy" id="60517"/>
    <lineage>
        <taxon>Eukaryota</taxon>
        <taxon>Metazoa</taxon>
        <taxon>Spiralia</taxon>
        <taxon>Lophotrochozoa</taxon>
        <taxon>Platyhelminthes</taxon>
        <taxon>Cestoda</taxon>
        <taxon>Eucestoda</taxon>
        <taxon>Cyclophyllidea</taxon>
        <taxon>Taeniidae</taxon>
        <taxon>Taenia</taxon>
    </lineage>
</organism>
<keyword evidence="5" id="KW-0539">Nucleus</keyword>
<accession>A0A0R3VUW4</accession>
<dbReference type="EMBL" id="UYRS01000239">
    <property type="protein sequence ID" value="VDK22563.1"/>
    <property type="molecule type" value="Genomic_DNA"/>
</dbReference>
<evidence type="ECO:0000256" key="3">
    <source>
        <dbReference type="ARBA" id="ARBA00022737"/>
    </source>
</evidence>
<proteinExistence type="predicted"/>
<reference evidence="7 8" key="2">
    <citation type="submission" date="2018-11" db="EMBL/GenBank/DDBJ databases">
        <authorList>
            <consortium name="Pathogen Informatics"/>
        </authorList>
    </citation>
    <scope>NUCLEOTIDE SEQUENCE [LARGE SCALE GENOMIC DNA]</scope>
</reference>
<evidence type="ECO:0000256" key="5">
    <source>
        <dbReference type="ARBA" id="ARBA00023242"/>
    </source>
</evidence>
<evidence type="ECO:0000313" key="7">
    <source>
        <dbReference type="EMBL" id="VDK22563.1"/>
    </source>
</evidence>
<dbReference type="OrthoDB" id="412109at2759"/>
<feature type="compositionally biased region" description="Basic and acidic residues" evidence="6">
    <location>
        <begin position="87"/>
        <end position="96"/>
    </location>
</feature>
<evidence type="ECO:0000256" key="4">
    <source>
        <dbReference type="ARBA" id="ARBA00023043"/>
    </source>
</evidence>
<sequence length="483" mass="54884">MYFNPKGTPRSRLQVQACRLRRHECTPLVGYPSIMLPLLEFLLGCKLLACLMESNLELLYVRNNMGTSPSSLLEQLWLLASSEERTKGDAVGKGGDDVCDGGSEERGEEEDGRGEEEVALRHRKASLFNLSPLCLPALHSSLSSARARVHTHILMQCSLQGDLFGKIRPPKRRCNDTILEDAWQERLVDELNADFPCHEEYFQGNLWASFGRFTDAESNSAKKTPFMIYCGISQLLTSVSHAEGEASANRMPLYVCTHTYALDLTLPLSRLRSWKYSASTTGRFFRSPVLESTPSISRIQVRILPLGFTDADASSGDFFEDIRKEYERKKSRCMHRPQPESNQPSASNTHVTASTRDEEFRRRHAAALRNRGLASPVSNLGVTVLSYEQYSEQWQTFLRSGTNRDIPWPPVKVGDTEELLRFVGRSLLHLRQLQVDWHPDRFFARLPSHVQRTEELANRVTALSQFFNKAVVELRSYVEKLKQ</sequence>
<evidence type="ECO:0000313" key="9">
    <source>
        <dbReference type="WBParaSite" id="TASK_0000113901-mRNA-1"/>
    </source>
</evidence>
<keyword evidence="4" id="KW-0040">ANK repeat</keyword>
<evidence type="ECO:0000256" key="1">
    <source>
        <dbReference type="ARBA" id="ARBA00004123"/>
    </source>
</evidence>
<feature type="compositionally biased region" description="Polar residues" evidence="6">
    <location>
        <begin position="339"/>
        <end position="354"/>
    </location>
</feature>
<evidence type="ECO:0000313" key="8">
    <source>
        <dbReference type="Proteomes" id="UP000282613"/>
    </source>
</evidence>
<dbReference type="PANTHER" id="PTHR15263">
    <property type="entry name" value="I-KAPPA-B-LIKE PROTEIN IKBL"/>
    <property type="match status" value="1"/>
</dbReference>
<feature type="region of interest" description="Disordered" evidence="6">
    <location>
        <begin position="329"/>
        <end position="360"/>
    </location>
</feature>
<dbReference type="Proteomes" id="UP000282613">
    <property type="component" value="Unassembled WGS sequence"/>
</dbReference>
<reference evidence="9" key="1">
    <citation type="submission" date="2017-02" db="UniProtKB">
        <authorList>
            <consortium name="WormBaseParasite"/>
        </authorList>
    </citation>
    <scope>IDENTIFICATION</scope>
</reference>
<comment type="subcellular location">
    <subcellularLocation>
        <location evidence="1">Nucleus</location>
    </subcellularLocation>
</comment>
<keyword evidence="2" id="KW-0597">Phosphoprotein</keyword>
<evidence type="ECO:0000256" key="6">
    <source>
        <dbReference type="SAM" id="MobiDB-lite"/>
    </source>
</evidence>
<name>A0A0R3VUW4_TAEAS</name>
<dbReference type="GO" id="GO:0005634">
    <property type="term" value="C:nucleus"/>
    <property type="evidence" value="ECO:0007669"/>
    <property type="project" value="UniProtKB-SubCell"/>
</dbReference>
<dbReference type="GO" id="GO:0043124">
    <property type="term" value="P:negative regulation of canonical NF-kappaB signal transduction"/>
    <property type="evidence" value="ECO:0007669"/>
    <property type="project" value="InterPro"/>
</dbReference>
<dbReference type="WBParaSite" id="TASK_0000113901-mRNA-1">
    <property type="protein sequence ID" value="TASK_0000113901-mRNA-1"/>
    <property type="gene ID" value="TASK_0000113901"/>
</dbReference>
<dbReference type="PANTHER" id="PTHR15263:SF1">
    <property type="entry name" value="NF-KAPPA-B INHIBITOR-LIKE PROTEIN 1"/>
    <property type="match status" value="1"/>
</dbReference>
<dbReference type="AlphaFoldDB" id="A0A0R3VUW4"/>
<protein>
    <submittedName>
        <fullName evidence="9">RNA helicase</fullName>
    </submittedName>
</protein>
<gene>
    <name evidence="7" type="ORF">TASK_LOCUS1140</name>
</gene>